<comment type="subcellular location">
    <subcellularLocation>
        <location evidence="1">Nucleus</location>
        <location evidence="1">Nucleolus</location>
    </subcellularLocation>
</comment>
<comment type="caution">
    <text evidence="7">The sequence shown here is derived from an EMBL/GenBank/DDBJ whole genome shotgun (WGS) entry which is preliminary data.</text>
</comment>
<feature type="compositionally biased region" description="Basic and acidic residues" evidence="6">
    <location>
        <begin position="1"/>
        <end position="11"/>
    </location>
</feature>
<dbReference type="GO" id="GO:0005730">
    <property type="term" value="C:nucleolus"/>
    <property type="evidence" value="ECO:0007669"/>
    <property type="project" value="UniProtKB-SubCell"/>
</dbReference>
<evidence type="ECO:0000256" key="5">
    <source>
        <dbReference type="ARBA" id="ARBA00032634"/>
    </source>
</evidence>
<dbReference type="GO" id="GO:0003723">
    <property type="term" value="F:RNA binding"/>
    <property type="evidence" value="ECO:0007669"/>
    <property type="project" value="UniProtKB-KW"/>
</dbReference>
<dbReference type="CDD" id="cd12263">
    <property type="entry name" value="RRM_ABT1_like"/>
    <property type="match status" value="1"/>
</dbReference>
<protein>
    <recommendedName>
        <fullName evidence="5">18S rRNA factor 2</fullName>
    </recommendedName>
</protein>
<dbReference type="GO" id="GO:0000472">
    <property type="term" value="P:endonucleolytic cleavage to generate mature 5'-end of SSU-rRNA from (SSU-rRNA, 5.8S rRNA, LSU-rRNA)"/>
    <property type="evidence" value="ECO:0007669"/>
    <property type="project" value="TreeGrafter"/>
</dbReference>
<name>A0A068SCL8_9FUNG</name>
<dbReference type="InterPro" id="IPR039119">
    <property type="entry name" value="ABT1/Esf2"/>
</dbReference>
<accession>A0A068SCL8</accession>
<keyword evidence="8" id="KW-1185">Reference proteome</keyword>
<comment type="similarity">
    <text evidence="2">Belongs to the ESF2/ABP1 family.</text>
</comment>
<dbReference type="PANTHER" id="PTHR12311">
    <property type="entry name" value="ACTIVATOR OF BASAL TRANSCRIPTION 1"/>
    <property type="match status" value="1"/>
</dbReference>
<sequence length="338" mass="39993">MAFDEETKPHDLLGLSEDESSVSDDSDQEQNERFPAHHLRKDKNVRSMLDTVGDNTDEDEDEDESDSEQEERDISDNASVSSRYDSEEEQEEQLSDSNIMNKPAGSRANKKNKLKKLTPEELEKFEKEQKRSGVCYLSRIPPFMTPQQVKKLLSHYAEVGRVFFETEDARTAARRKKYTRDRRTRFTEGWVEFKDKKRAKTLAEFLNMRQIGGRRQSPYYHDTWTIKYLPKFKWRHLTEQMAYERKAREQQLQAETAQVKRENKAYLDSVARAKMHKSMEEQKRKHGQDHQEAKKIRRTFTQREKKQREVTLDSKETEKRAMDGIDSQVKNVLNNIFA</sequence>
<dbReference type="GO" id="GO:0000447">
    <property type="term" value="P:endonucleolytic cleavage in ITS1 to separate SSU-rRNA from 5.8S rRNA and LSU-rRNA from tricistronic rRNA transcript (SSU-rRNA, 5.8S rRNA, LSU-rRNA)"/>
    <property type="evidence" value="ECO:0007669"/>
    <property type="project" value="TreeGrafter"/>
</dbReference>
<dbReference type="GO" id="GO:0000480">
    <property type="term" value="P:endonucleolytic cleavage in 5'-ETS of tricistronic rRNA transcript (SSU-rRNA, 5.8S rRNA, LSU-rRNA)"/>
    <property type="evidence" value="ECO:0007669"/>
    <property type="project" value="TreeGrafter"/>
</dbReference>
<dbReference type="AlphaFoldDB" id="A0A068SCL8"/>
<dbReference type="GO" id="GO:0034462">
    <property type="term" value="P:small-subunit processome assembly"/>
    <property type="evidence" value="ECO:0007669"/>
    <property type="project" value="TreeGrafter"/>
</dbReference>
<gene>
    <name evidence="7" type="ORF">LCOR_10917.1</name>
</gene>
<keyword evidence="4" id="KW-0539">Nucleus</keyword>
<feature type="compositionally biased region" description="Acidic residues" evidence="6">
    <location>
        <begin position="55"/>
        <end position="73"/>
    </location>
</feature>
<feature type="compositionally biased region" description="Basic and acidic residues" evidence="6">
    <location>
        <begin position="301"/>
        <end position="319"/>
    </location>
</feature>
<dbReference type="STRING" id="1263082.A0A068SCL8"/>
<dbReference type="InterPro" id="IPR012677">
    <property type="entry name" value="Nucleotide-bd_a/b_plait_sf"/>
</dbReference>
<dbReference type="SUPFAM" id="SSF54928">
    <property type="entry name" value="RNA-binding domain, RBD"/>
    <property type="match status" value="1"/>
</dbReference>
<feature type="region of interest" description="Disordered" evidence="6">
    <location>
        <begin position="277"/>
        <end position="319"/>
    </location>
</feature>
<feature type="compositionally biased region" description="Acidic residues" evidence="6">
    <location>
        <begin position="16"/>
        <end position="29"/>
    </location>
</feature>
<evidence type="ECO:0000313" key="8">
    <source>
        <dbReference type="Proteomes" id="UP000027586"/>
    </source>
</evidence>
<feature type="compositionally biased region" description="Basic and acidic residues" evidence="6">
    <location>
        <begin position="277"/>
        <end position="294"/>
    </location>
</feature>
<organism evidence="7 8">
    <name type="scientific">Lichtheimia corymbifera JMRC:FSU:9682</name>
    <dbReference type="NCBI Taxonomy" id="1263082"/>
    <lineage>
        <taxon>Eukaryota</taxon>
        <taxon>Fungi</taxon>
        <taxon>Fungi incertae sedis</taxon>
        <taxon>Mucoromycota</taxon>
        <taxon>Mucoromycotina</taxon>
        <taxon>Mucoromycetes</taxon>
        <taxon>Mucorales</taxon>
        <taxon>Lichtheimiaceae</taxon>
        <taxon>Lichtheimia</taxon>
    </lineage>
</organism>
<dbReference type="Gene3D" id="3.30.70.330">
    <property type="match status" value="1"/>
</dbReference>
<dbReference type="InterPro" id="IPR035979">
    <property type="entry name" value="RBD_domain_sf"/>
</dbReference>
<evidence type="ECO:0000256" key="3">
    <source>
        <dbReference type="ARBA" id="ARBA00022884"/>
    </source>
</evidence>
<dbReference type="VEuPathDB" id="FungiDB:LCOR_10917.1"/>
<evidence type="ECO:0000313" key="7">
    <source>
        <dbReference type="EMBL" id="CDH60128.1"/>
    </source>
</evidence>
<dbReference type="PANTHER" id="PTHR12311:SF7">
    <property type="entry name" value="ACTIVATOR OF BASAL TRANSCRIPTION 1"/>
    <property type="match status" value="1"/>
</dbReference>
<evidence type="ECO:0000256" key="6">
    <source>
        <dbReference type="SAM" id="MobiDB-lite"/>
    </source>
</evidence>
<keyword evidence="3" id="KW-0694">RNA-binding</keyword>
<reference evidence="7" key="1">
    <citation type="submission" date="2013-08" db="EMBL/GenBank/DDBJ databases">
        <title>Gene expansion shapes genome architecture in the human pathogen Lichtheimia corymbifera: an evolutionary genomics analysis in the ancient terrestrial Mucorales (Mucoromycotina).</title>
        <authorList>
            <person name="Schwartze V.U."/>
            <person name="Winter S."/>
            <person name="Shelest E."/>
            <person name="Marcet-Houben M."/>
            <person name="Horn F."/>
            <person name="Wehner S."/>
            <person name="Hoffmann K."/>
            <person name="Riege K."/>
            <person name="Sammeth M."/>
            <person name="Nowrousian M."/>
            <person name="Valiante V."/>
            <person name="Linde J."/>
            <person name="Jacobsen I.D."/>
            <person name="Marz M."/>
            <person name="Brakhage A.A."/>
            <person name="Gabaldon T."/>
            <person name="Bocker S."/>
            <person name="Voigt K."/>
        </authorList>
    </citation>
    <scope>NUCLEOTIDE SEQUENCE [LARGE SCALE GENOMIC DNA]</scope>
    <source>
        <strain evidence="7">FSU 9682</strain>
    </source>
</reference>
<dbReference type="InterPro" id="IPR034353">
    <property type="entry name" value="ABT1/ESF2_RRM"/>
</dbReference>
<dbReference type="EMBL" id="CBTN010000083">
    <property type="protein sequence ID" value="CDH60128.1"/>
    <property type="molecule type" value="Genomic_DNA"/>
</dbReference>
<evidence type="ECO:0000256" key="1">
    <source>
        <dbReference type="ARBA" id="ARBA00004604"/>
    </source>
</evidence>
<evidence type="ECO:0000256" key="2">
    <source>
        <dbReference type="ARBA" id="ARBA00005819"/>
    </source>
</evidence>
<feature type="region of interest" description="Disordered" evidence="6">
    <location>
        <begin position="1"/>
        <end position="115"/>
    </location>
</feature>
<proteinExistence type="inferred from homology"/>
<evidence type="ECO:0000256" key="4">
    <source>
        <dbReference type="ARBA" id="ARBA00023242"/>
    </source>
</evidence>
<dbReference type="Proteomes" id="UP000027586">
    <property type="component" value="Unassembled WGS sequence"/>
</dbReference>
<dbReference type="OrthoDB" id="287393at2759"/>